<accession>A0AAP6EJC6</accession>
<evidence type="ECO:0000313" key="2">
    <source>
        <dbReference type="EMBL" id="MDX3022934.1"/>
    </source>
</evidence>
<name>A0AAP6EJC6_9ACTN</name>
<evidence type="ECO:0000313" key="3">
    <source>
        <dbReference type="Proteomes" id="UP001272987"/>
    </source>
</evidence>
<gene>
    <name evidence="1" type="ORF">PV399_32410</name>
    <name evidence="2" type="ORF">PV666_34405</name>
</gene>
<dbReference type="Proteomes" id="UP001272987">
    <property type="component" value="Unassembled WGS sequence"/>
</dbReference>
<keyword evidence="3" id="KW-1185">Reference proteome</keyword>
<dbReference type="Proteomes" id="UP001282288">
    <property type="component" value="Unassembled WGS sequence"/>
</dbReference>
<proteinExistence type="predicted"/>
<protein>
    <submittedName>
        <fullName evidence="1">SAV_2336 N-terminal domain-related protein</fullName>
    </submittedName>
</protein>
<reference evidence="1 3" key="1">
    <citation type="journal article" date="2023" name="Microb. Genom.">
        <title>Mesoterricola silvestris gen. nov., sp. nov., Mesoterricola sediminis sp. nov., Geothrix oryzae sp. nov., Geothrix edaphica sp. nov., Geothrix rubra sp. nov., and Geothrix limicola sp. nov., six novel members of Acidobacteriota isolated from soils.</title>
        <authorList>
            <person name="Weisberg A.J."/>
            <person name="Pearce E."/>
            <person name="Kramer C.G."/>
            <person name="Chang J.H."/>
            <person name="Clarke C.R."/>
        </authorList>
    </citation>
    <scope>NUCLEOTIDE SEQUENCE</scope>
    <source>
        <strain evidence="2 3">NB05-1H</strain>
        <strain evidence="1">NRRL_B-16521</strain>
    </source>
</reference>
<dbReference type="EMBL" id="JARAWP010000024">
    <property type="protein sequence ID" value="MDX3022934.1"/>
    <property type="molecule type" value="Genomic_DNA"/>
</dbReference>
<dbReference type="RefSeq" id="WP_010352611.1">
    <property type="nucleotide sequence ID" value="NZ_CP122369.1"/>
</dbReference>
<evidence type="ECO:0000313" key="1">
    <source>
        <dbReference type="EMBL" id="MDX2964385.1"/>
    </source>
</evidence>
<dbReference type="InterPro" id="IPR047738">
    <property type="entry name" value="SAV_2336-like_N"/>
</dbReference>
<dbReference type="AlphaFoldDB" id="A0AAP6EJC6"/>
<comment type="caution">
    <text evidence="1">The sequence shown here is derived from an EMBL/GenBank/DDBJ whole genome shotgun (WGS) entry which is preliminary data.</text>
</comment>
<dbReference type="EMBL" id="JARAWC010000030">
    <property type="protein sequence ID" value="MDX2964385.1"/>
    <property type="molecule type" value="Genomic_DNA"/>
</dbReference>
<dbReference type="NCBIfam" id="NF041121">
    <property type="entry name" value="SAV_2336_NTERM"/>
    <property type="match status" value="1"/>
</dbReference>
<sequence length="296" mass="32094">MNTPTTTPFTPDLHLVLDAGPTMAVWRPHLRALRQALARRTALRAVTVSVLEADGTLRGNPGDDSPATLVVSDCSGPQWYPGSPGTRWYTTLRRWAGTRPFAVLQPLPEHLWDRTALPGVVGRISAPVTGALNPALCFTPADGTVQKGPGQRTPVPVLELSWLRNWYTLISTQHREIPGSIAFLPHEPVTPDCSFATADLSAEELVHHFVSTASPDAVRFAGHLAVSGSTDLPAMRRMHQLLDKHPQPAHLAEVILSGLLRAVGPPGSYAFRDGVRPLLLRTVPRTSAARTRDLLT</sequence>
<organism evidence="1 4">
    <name type="scientific">Streptomyces acidiscabies</name>
    <dbReference type="NCBI Taxonomy" id="42234"/>
    <lineage>
        <taxon>Bacteria</taxon>
        <taxon>Bacillati</taxon>
        <taxon>Actinomycetota</taxon>
        <taxon>Actinomycetes</taxon>
        <taxon>Kitasatosporales</taxon>
        <taxon>Streptomycetaceae</taxon>
        <taxon>Streptomyces</taxon>
    </lineage>
</organism>
<dbReference type="GeneID" id="69812505"/>
<evidence type="ECO:0000313" key="4">
    <source>
        <dbReference type="Proteomes" id="UP001282288"/>
    </source>
</evidence>